<reference evidence="4" key="1">
    <citation type="journal article" date="2019" name="Int. J. Syst. Evol. Microbiol.">
        <title>The Global Catalogue of Microorganisms (GCM) 10K type strain sequencing project: providing services to taxonomists for standard genome sequencing and annotation.</title>
        <authorList>
            <consortium name="The Broad Institute Genomics Platform"/>
            <consortium name="The Broad Institute Genome Sequencing Center for Infectious Disease"/>
            <person name="Wu L."/>
            <person name="Ma J."/>
        </authorList>
    </citation>
    <scope>NUCLEOTIDE SEQUENCE [LARGE SCALE GENOMIC DNA]</scope>
    <source>
        <strain evidence="4">CECT 8655</strain>
    </source>
</reference>
<feature type="region of interest" description="Disordered" evidence="1">
    <location>
        <begin position="705"/>
        <end position="750"/>
    </location>
</feature>
<sequence>MRPTINKIAVAMLVVTFMQATTVAQSKTQKNSKLTYQKVLDKYYAAIGGKEKLKKVNNKLMKFSSKISTEVSGKTTKMTTKNIMAVNKDGKYLMLTGDEKDLLTKIYFDGEKGYTYLKALNSKTNFDDNLNKIYKNLSSSMLNGLEAESIQYLPKVTTDSLRGKQYHVIESFTEANNQIIKSKMYFDTKTGLLYATFGTGAGTKTESFHLDYKNINGFLTSMNTIIVSDLGNGMKSIISTVYEEYNYNGFLDSYFTEDISVSSQQLNSITVSNERHQKGLATLGLTSGTVPDKIDNISITNKPVVVGNSLRDIAYKEILESKKNDSTQLVSNNTNTIKSVGVKTKVKDLQDDYNSFEDLKYRRSSLYTMMINDPGRERNNIIRNAFGNTELSTKFNDHNIGPYLISGKESEKDQVPRIEAYLNENNVAKELIAKWFNRDSNGNFNMDLVAERGQYNASDLNVQIAKNSKRGAAILKDAGEELIGNTFVIVYDYKYTNKEKTAKKRGGFLKAISSIASIAGADDVSLITDGVKMASDVVGKGYFVRTTSYLYKLVWDDETANTFYTEMWVDKDNPDQSKKEAFEKSNLFKLKYVGSEISRTNLQSTIFTSKSNDQLIEIATTRAVDKNIGKLQRKFEEFRVKTPLLSGDPISAKIGTKEGLERGDKFEVLEQLVDEDGFTSYKRVGTITVDPRNIWDNAYLANEQEEAAEKKPEKKSNTKNMFSVFSSKKKDKKDKKNKKSKKEEEKVEKPNYTIFKGKKGKYASGMLIRQIN</sequence>
<organism evidence="3 4">
    <name type="scientific">Polaribacter marinivivus</name>
    <dbReference type="NCBI Taxonomy" id="1524260"/>
    <lineage>
        <taxon>Bacteria</taxon>
        <taxon>Pseudomonadati</taxon>
        <taxon>Bacteroidota</taxon>
        <taxon>Flavobacteriia</taxon>
        <taxon>Flavobacteriales</taxon>
        <taxon>Flavobacteriaceae</taxon>
    </lineage>
</organism>
<keyword evidence="2" id="KW-0732">Signal</keyword>
<accession>A0ABV8R819</accession>
<gene>
    <name evidence="3" type="ORF">ACFOWD_06955</name>
</gene>
<evidence type="ECO:0000313" key="3">
    <source>
        <dbReference type="EMBL" id="MFC4268640.1"/>
    </source>
</evidence>
<feature type="chain" id="PRO_5046477599" evidence="2">
    <location>
        <begin position="27"/>
        <end position="772"/>
    </location>
</feature>
<evidence type="ECO:0000313" key="4">
    <source>
        <dbReference type="Proteomes" id="UP001595826"/>
    </source>
</evidence>
<feature type="signal peptide" evidence="2">
    <location>
        <begin position="1"/>
        <end position="26"/>
    </location>
</feature>
<comment type="caution">
    <text evidence="3">The sequence shown here is derived from an EMBL/GenBank/DDBJ whole genome shotgun (WGS) entry which is preliminary data.</text>
</comment>
<keyword evidence="4" id="KW-1185">Reference proteome</keyword>
<feature type="compositionally biased region" description="Basic and acidic residues" evidence="1">
    <location>
        <begin position="707"/>
        <end position="716"/>
    </location>
</feature>
<feature type="compositionally biased region" description="Basic residues" evidence="1">
    <location>
        <begin position="727"/>
        <end position="740"/>
    </location>
</feature>
<evidence type="ECO:0000256" key="1">
    <source>
        <dbReference type="SAM" id="MobiDB-lite"/>
    </source>
</evidence>
<name>A0ABV8R819_9FLAO</name>
<dbReference type="EMBL" id="JBHSCY010000001">
    <property type="protein sequence ID" value="MFC4268640.1"/>
    <property type="molecule type" value="Genomic_DNA"/>
</dbReference>
<dbReference type="RefSeq" id="WP_377409210.1">
    <property type="nucleotide sequence ID" value="NZ_JBHSCY010000001.1"/>
</dbReference>
<proteinExistence type="predicted"/>
<evidence type="ECO:0000256" key="2">
    <source>
        <dbReference type="SAM" id="SignalP"/>
    </source>
</evidence>
<protein>
    <submittedName>
        <fullName evidence="3">Uncharacterized protein</fullName>
    </submittedName>
</protein>
<dbReference type="Proteomes" id="UP001595826">
    <property type="component" value="Unassembled WGS sequence"/>
</dbReference>